<evidence type="ECO:0000313" key="1">
    <source>
        <dbReference type="EMBL" id="KAH7661532.1"/>
    </source>
</evidence>
<dbReference type="EMBL" id="CM037025">
    <property type="protein sequence ID" value="KAH7661532.1"/>
    <property type="molecule type" value="Genomic_DNA"/>
</dbReference>
<sequence>MDMEGRGATEQEYDELEMLLGEIPNVTLANPHFVEHAITGILPKLGALSVEEEEERSSPSRKFTKSYNSPQASIHGGYKALNGNLSQTFDQHPQSKGNFSLKTSMVNTEKIPSDLPDNCRQASAFFGNAFLFDEGNTLFNKLSSSAVDHSAVSSLASPIGSMGVPNCSIPNTMINGVHVSCPESESHLALTKINGINKFVSRMDVQNESEFLKKKRQEVLQNNLQEQQRSIQVNSRFMPLNAETNAAFELLPGVPFPGMELTASAFQQQYCFDVHSTACVPSYDRAWQNIEGGGHYNMHQQFFYPPCLHKQGFPNGTFSGIRSVGSTTEPYIKLPDSHQIQHFNGNLYWNDYLLYKRHNEPKFPAIGGGVYQCNPYVQKQTSTNEQTFLAKDDNDHLFMDRKLVSPIKILTRSDDMNSLRPSQSSSARVNQSKSTVDRDGDMHSNGQVEQPLAFSNGSLWMDGLNCQRLSPSNHDFTISPKSPQVKYNSIDDVLGGIYSMAKDQIGCRFLQKKFAEGAPEDIERIFVEIIGHIVELMTDPFGNYLVQKLLEVCDEDQRMCILNIVTRKPGELFRISCDMHGTRAVQKVIETLQNADQFSMVVASLKPRVVALLKNINGNHVAQRCLQYLPAEYNEFLFDAAVAHCVELATDRQGCCVLQKCLYHFDGDRKDRLMSEITSNSLFLSQDQYGNYVVQFILDQKVPWATSMILDQLDGNYADLSMQKCSSNVVEKCLRLAGEEHCVRIVQELMNSPMLQQILQDPFGNYVIQSALKECKSALRASFMEVIKPHIPALRNSPYGRKVLSSICLKK</sequence>
<dbReference type="Proteomes" id="UP000827976">
    <property type="component" value="Chromosome 15"/>
</dbReference>
<organism evidence="1 2">
    <name type="scientific">Dioscorea alata</name>
    <name type="common">Purple yam</name>
    <dbReference type="NCBI Taxonomy" id="55571"/>
    <lineage>
        <taxon>Eukaryota</taxon>
        <taxon>Viridiplantae</taxon>
        <taxon>Streptophyta</taxon>
        <taxon>Embryophyta</taxon>
        <taxon>Tracheophyta</taxon>
        <taxon>Spermatophyta</taxon>
        <taxon>Magnoliopsida</taxon>
        <taxon>Liliopsida</taxon>
        <taxon>Dioscoreales</taxon>
        <taxon>Dioscoreaceae</taxon>
        <taxon>Dioscorea</taxon>
    </lineage>
</organism>
<gene>
    <name evidence="1" type="ORF">IHE45_15G070600</name>
</gene>
<protein>
    <submittedName>
        <fullName evidence="1">Translational repressor MPT5/PUF4 and related RNA-binding proteins (Puf superfamily) protein</fullName>
    </submittedName>
</protein>
<evidence type="ECO:0000313" key="2">
    <source>
        <dbReference type="Proteomes" id="UP000827976"/>
    </source>
</evidence>
<reference evidence="2" key="1">
    <citation type="journal article" date="2022" name="Nat. Commun.">
        <title>Chromosome evolution and the genetic basis of agronomically important traits in greater yam.</title>
        <authorList>
            <person name="Bredeson J.V."/>
            <person name="Lyons J.B."/>
            <person name="Oniyinde I.O."/>
            <person name="Okereke N.R."/>
            <person name="Kolade O."/>
            <person name="Nnabue I."/>
            <person name="Nwadili C.O."/>
            <person name="Hribova E."/>
            <person name="Parker M."/>
            <person name="Nwogha J."/>
            <person name="Shu S."/>
            <person name="Carlson J."/>
            <person name="Kariba R."/>
            <person name="Muthemba S."/>
            <person name="Knop K."/>
            <person name="Barton G.J."/>
            <person name="Sherwood A.V."/>
            <person name="Lopez-Montes A."/>
            <person name="Asiedu R."/>
            <person name="Jamnadass R."/>
            <person name="Muchugi A."/>
            <person name="Goodstein D."/>
            <person name="Egesi C.N."/>
            <person name="Featherston J."/>
            <person name="Asfaw A."/>
            <person name="Simpson G.G."/>
            <person name="Dolezel J."/>
            <person name="Hendre P.S."/>
            <person name="Van Deynze A."/>
            <person name="Kumar P.L."/>
            <person name="Obidiegwu J.E."/>
            <person name="Bhattacharjee R."/>
            <person name="Rokhsar D.S."/>
        </authorList>
    </citation>
    <scope>NUCLEOTIDE SEQUENCE [LARGE SCALE GENOMIC DNA]</scope>
    <source>
        <strain evidence="2">cv. TDa95/00328</strain>
    </source>
</reference>
<proteinExistence type="predicted"/>
<name>A0ACB7ULZ7_DIOAL</name>
<keyword evidence="2" id="KW-1185">Reference proteome</keyword>
<comment type="caution">
    <text evidence="1">The sequence shown here is derived from an EMBL/GenBank/DDBJ whole genome shotgun (WGS) entry which is preliminary data.</text>
</comment>
<accession>A0ACB7ULZ7</accession>